<evidence type="ECO:0000256" key="2">
    <source>
        <dbReference type="SAM" id="Phobius"/>
    </source>
</evidence>
<reference evidence="4 5" key="1">
    <citation type="submission" date="2018-06" db="EMBL/GenBank/DDBJ databases">
        <authorList>
            <consortium name="Pathogen Informatics"/>
            <person name="Doyle S."/>
        </authorList>
    </citation>
    <scope>NUCLEOTIDE SEQUENCE [LARGE SCALE GENOMIC DNA]</scope>
    <source>
        <strain evidence="4 5">NCTC12119</strain>
    </source>
</reference>
<dbReference type="InterPro" id="IPR053156">
    <property type="entry name" value="T6SS_TssM-like"/>
</dbReference>
<keyword evidence="2" id="KW-1133">Transmembrane helix</keyword>
<evidence type="ECO:0000313" key="4">
    <source>
        <dbReference type="EMBL" id="SUY92973.1"/>
    </source>
</evidence>
<gene>
    <name evidence="4" type="ORF">NCTC12119_05003</name>
</gene>
<dbReference type="Pfam" id="PF14331">
    <property type="entry name" value="IcmF-related_N"/>
    <property type="match status" value="1"/>
</dbReference>
<dbReference type="PANTHER" id="PTHR36153:SF1">
    <property type="entry name" value="TYPE VI SECRETION SYSTEM COMPONENT TSSM1"/>
    <property type="match status" value="1"/>
</dbReference>
<dbReference type="Proteomes" id="UP000255528">
    <property type="component" value="Unassembled WGS sequence"/>
</dbReference>
<feature type="domain" description="Type VI secretion system component TssM1 N-terminal" evidence="3">
    <location>
        <begin position="165"/>
        <end position="368"/>
    </location>
</feature>
<protein>
    <submittedName>
        <fullName evidence="4">Uncharacterized protein conserved in bacteria</fullName>
    </submittedName>
</protein>
<evidence type="ECO:0000259" key="3">
    <source>
        <dbReference type="Pfam" id="PF14331"/>
    </source>
</evidence>
<feature type="coiled-coil region" evidence="1">
    <location>
        <begin position="938"/>
        <end position="965"/>
    </location>
</feature>
<dbReference type="InterPro" id="IPR025743">
    <property type="entry name" value="TssM1_N"/>
</dbReference>
<keyword evidence="2" id="KW-0472">Membrane</keyword>
<dbReference type="PANTHER" id="PTHR36153">
    <property type="entry name" value="INNER MEMBRANE PROTEIN-RELATED"/>
    <property type="match status" value="1"/>
</dbReference>
<accession>A0A381KNN7</accession>
<keyword evidence="2" id="KW-0812">Transmembrane</keyword>
<dbReference type="EMBL" id="UIGI01000002">
    <property type="protein sequence ID" value="SUY92973.1"/>
    <property type="molecule type" value="Genomic_DNA"/>
</dbReference>
<dbReference type="AlphaFoldDB" id="A0A381KNN7"/>
<keyword evidence="1" id="KW-0175">Coiled coil</keyword>
<feature type="transmembrane region" description="Helical" evidence="2">
    <location>
        <begin position="387"/>
        <end position="405"/>
    </location>
</feature>
<sequence>MLKKLFVFAGWLLLLCLVLLFSFFIGLSLGWNTLTIFSVWLGILVTGVLMRATLLWLMGFVKEKKVKHFFQKFRLSRREYVLFEHWKSGAAVVKRLQRKRPAIPWYILLGDRCGKTSLLAGSGLPMYSNDVDDREVVPTHTLRWWFFRNLCFLDLSSNFLNSATTSHRAWSKLVGWIARAPAPSGVVIALSVMDLLNEDISALHDKARKIRVQLEPLTHKLKRRLPLYLMITQCDQYPMFSLWMQQLSSAQHKQALGYYWFTPPDVDGKDASTLLPLFAALKNGLDLARVSMGSTPMAIHPALLEFPEAFTRLQNPLRTFLASLCEPNAYFTPASLGGVWFSACEKQETNKSRRTSYFVHDLLTRHLPAFSTSREIVWQRNKKVRAALGYLLLLGCVAALGYSAVNSMALMQHDAIRLPPVQLAELLVENESRCHSPITYLPFSLILDRQHRQVEQQLAKELPLRPLSTGLVLTAYQQQFNVAPAQVQRRMVLDLAQTILSHQSMRDGATLEELGQQPTTPDILRLTGTAPTATPLVQLALDRHMMQQPAGADQLVALRRLLATLIRSNPDLTWLVAPVDSLPPFRISDDWPQAAVTTSLSGIWTHQGEIQLNKWVILFNQALASPQPEPTLQHFMQTLPAQRQDAWRQFLLSVSPSLQAVEPHTLPQNQLIALSLGQSPSMKFAQYILSELDNIQVDDGQPWLNELRHINKLRLLAAENPTLQKVNFVDAKLRTMFGKWLTGANTQTISHAYSSQIDAWRKWQSARTLSVNEALNQAALSPSLTAGLFEPAPDAKPRNPLITLFASYDQLRKTLEPQSQQLGVDAVWALYQSDANNLLAHALARSGCWLNAQWQSKVMWPMRKNAATQDYDTQQLLTWQYLADFMRGPAKGLLVVNDQGPQAGEFHGQSLPLTPKFLSIARNILTPEDVLDVPARQNTQGEDRLATLNDAIEKLTQKQKTLEEHPYTVSIVSQPATVPEGARLIPTGVRLTLVCQSGSTVLDSMNFAETQTFIWHPGQCTSVKLEVKFPGFNASYTYEGDSAWPDFLDEFSHGDALLDVQDFEENAAPLVQLNIKHVLVRFQIKTSQPLQDAWLAWQSQNDQLIQLSEQQQLLVEQTQTQQPASALRGKLSTLPENTAECR</sequence>
<name>A0A381KNN7_9ENTR</name>
<evidence type="ECO:0000256" key="1">
    <source>
        <dbReference type="SAM" id="Coils"/>
    </source>
</evidence>
<feature type="transmembrane region" description="Helical" evidence="2">
    <location>
        <begin position="40"/>
        <end position="61"/>
    </location>
</feature>
<evidence type="ECO:0000313" key="5">
    <source>
        <dbReference type="Proteomes" id="UP000255528"/>
    </source>
</evidence>
<proteinExistence type="predicted"/>
<organism evidence="4 5">
    <name type="scientific">Buttiauxella agrestis</name>
    <dbReference type="NCBI Taxonomy" id="82977"/>
    <lineage>
        <taxon>Bacteria</taxon>
        <taxon>Pseudomonadati</taxon>
        <taxon>Pseudomonadota</taxon>
        <taxon>Gammaproteobacteria</taxon>
        <taxon>Enterobacterales</taxon>
        <taxon>Enterobacteriaceae</taxon>
        <taxon>Buttiauxella</taxon>
    </lineage>
</organism>